<sequence length="58" mass="6770">METNQFDPNLNPPSKKNQRETLEISPTGYGLAFVREDAGETHDHKKRDRRFTGEPKRE</sequence>
<dbReference type="Proteomes" id="UP000032024">
    <property type="component" value="Chromosome"/>
</dbReference>
<dbReference type="RefSeq" id="WP_014096144.1">
    <property type="nucleotide sequence ID" value="NZ_CP010525.1"/>
</dbReference>
<gene>
    <name evidence="2" type="ORF">SB48_HM08orf05649</name>
</gene>
<reference evidence="3" key="1">
    <citation type="submission" date="2015-01" db="EMBL/GenBank/DDBJ databases">
        <title>Comparative genome analysis of Bacillus coagulans HM-08, Clostridium butyricum HM-68, Bacillus subtilis HM-66 and Bacillus paralicheniformis BL-09.</title>
        <authorList>
            <person name="Zhang H."/>
        </authorList>
    </citation>
    <scope>NUCLEOTIDE SEQUENCE [LARGE SCALE GENOMIC DNA]</scope>
    <source>
        <strain evidence="3">HM-08</strain>
    </source>
</reference>
<protein>
    <submittedName>
        <fullName evidence="2">Uncharacterized protein</fullName>
    </submittedName>
</protein>
<feature type="compositionally biased region" description="Polar residues" evidence="1">
    <location>
        <begin position="1"/>
        <end position="15"/>
    </location>
</feature>
<dbReference type="AlphaFoldDB" id="A0AAN0T9Z1"/>
<organism evidence="2 3">
    <name type="scientific">Heyndrickxia coagulans</name>
    <name type="common">Weizmannia coagulans</name>
    <dbReference type="NCBI Taxonomy" id="1398"/>
    <lineage>
        <taxon>Bacteria</taxon>
        <taxon>Bacillati</taxon>
        <taxon>Bacillota</taxon>
        <taxon>Bacilli</taxon>
        <taxon>Bacillales</taxon>
        <taxon>Bacillaceae</taxon>
        <taxon>Heyndrickxia</taxon>
    </lineage>
</organism>
<name>A0AAN0T9Z1_HEYCO</name>
<feature type="region of interest" description="Disordered" evidence="1">
    <location>
        <begin position="1"/>
        <end position="58"/>
    </location>
</feature>
<accession>A0AAN0T9Z1</accession>
<proteinExistence type="predicted"/>
<evidence type="ECO:0000313" key="2">
    <source>
        <dbReference type="EMBL" id="AJO24335.1"/>
    </source>
</evidence>
<feature type="compositionally biased region" description="Basic and acidic residues" evidence="1">
    <location>
        <begin position="34"/>
        <end position="43"/>
    </location>
</feature>
<evidence type="ECO:0000256" key="1">
    <source>
        <dbReference type="SAM" id="MobiDB-lite"/>
    </source>
</evidence>
<dbReference type="EMBL" id="CP010525">
    <property type="protein sequence ID" value="AJO24335.1"/>
    <property type="molecule type" value="Genomic_DNA"/>
</dbReference>
<keyword evidence="3" id="KW-1185">Reference proteome</keyword>
<evidence type="ECO:0000313" key="3">
    <source>
        <dbReference type="Proteomes" id="UP000032024"/>
    </source>
</evidence>